<dbReference type="AlphaFoldDB" id="A0AAE3HC57"/>
<accession>A0AAE3HC57</accession>
<protein>
    <submittedName>
        <fullName evidence="3">GHKL domain-containing protein</fullName>
    </submittedName>
</protein>
<feature type="transmembrane region" description="Helical" evidence="1">
    <location>
        <begin position="6"/>
        <end position="24"/>
    </location>
</feature>
<feature type="transmembrane region" description="Helical" evidence="1">
    <location>
        <begin position="36"/>
        <end position="54"/>
    </location>
</feature>
<feature type="transmembrane region" description="Helical" evidence="1">
    <location>
        <begin position="60"/>
        <end position="78"/>
    </location>
</feature>
<proteinExistence type="predicted"/>
<feature type="transmembrane region" description="Helical" evidence="1">
    <location>
        <begin position="85"/>
        <end position="110"/>
    </location>
</feature>
<feature type="transmembrane region" description="Helical" evidence="1">
    <location>
        <begin position="158"/>
        <end position="178"/>
    </location>
</feature>
<sequence>MLDINILYVSLLTFIDSFLFLFLLKSFIHRNTHTKILHGLLVVGLSLLGIFLTVLNVVPYMKAIIVSFSLLIYTYFYHIKLETRLFIVFIFYFLEIFVESILTMFIFGILDLDINPSATAMQDVFFIGLLSKLMILGSIHLILQFVKPNDVLLSKKHHLFLIITLLLSIISMVFIFNLSIESDTNTWGDFILLFLGLTFVAMNIGVFYFYTSLKQSYKDAQRYEMKKTLDKMNEKLLSKSEAEDHKVSMVWHDIKNHMKTLEIMMEEKSHAGYESYIQPLKEQIEKIPRRIKTGNRIADIVLNEKHSEASAYKIDFHTKAAVPPKLEIEDADFSSILFNTIDNAIEAIINLPNKQEGFIHIDLYPRGQTLYYCIQNNYYEGNTPKQPFSKKKYLSSGYGLQIVQDIVSKYNGHLQYEKNDEEFILTIHLPVL</sequence>
<evidence type="ECO:0000256" key="1">
    <source>
        <dbReference type="SAM" id="Phobius"/>
    </source>
</evidence>
<feature type="transmembrane region" description="Helical" evidence="1">
    <location>
        <begin position="125"/>
        <end position="146"/>
    </location>
</feature>
<evidence type="ECO:0000259" key="2">
    <source>
        <dbReference type="Pfam" id="PF14501"/>
    </source>
</evidence>
<dbReference type="Gene3D" id="3.30.565.10">
    <property type="entry name" value="Histidine kinase-like ATPase, C-terminal domain"/>
    <property type="match status" value="1"/>
</dbReference>
<dbReference type="SUPFAM" id="SSF55874">
    <property type="entry name" value="ATPase domain of HSP90 chaperone/DNA topoisomerase II/histidine kinase"/>
    <property type="match status" value="1"/>
</dbReference>
<comment type="caution">
    <text evidence="3">The sequence shown here is derived from an EMBL/GenBank/DDBJ whole genome shotgun (WGS) entry which is preliminary data.</text>
</comment>
<feature type="transmembrane region" description="Helical" evidence="1">
    <location>
        <begin position="190"/>
        <end position="210"/>
    </location>
</feature>
<name>A0AAE3HC57_9FIRM</name>
<evidence type="ECO:0000313" key="4">
    <source>
        <dbReference type="Proteomes" id="UP001205748"/>
    </source>
</evidence>
<organism evidence="3 4">
    <name type="scientific">Irregularibacter muris</name>
    <dbReference type="NCBI Taxonomy" id="1796619"/>
    <lineage>
        <taxon>Bacteria</taxon>
        <taxon>Bacillati</taxon>
        <taxon>Bacillota</taxon>
        <taxon>Clostridia</taxon>
        <taxon>Eubacteriales</taxon>
        <taxon>Eubacteriaceae</taxon>
        <taxon>Irregularibacter</taxon>
    </lineage>
</organism>
<keyword evidence="1" id="KW-0812">Transmembrane</keyword>
<evidence type="ECO:0000313" key="3">
    <source>
        <dbReference type="EMBL" id="MCR1897387.1"/>
    </source>
</evidence>
<keyword evidence="1" id="KW-1133">Transmembrane helix</keyword>
<dbReference type="InterPro" id="IPR036890">
    <property type="entry name" value="HATPase_C_sf"/>
</dbReference>
<dbReference type="InterPro" id="IPR032834">
    <property type="entry name" value="NatK-like_C"/>
</dbReference>
<dbReference type="Pfam" id="PF14501">
    <property type="entry name" value="HATPase_c_5"/>
    <property type="match status" value="1"/>
</dbReference>
<dbReference type="Proteomes" id="UP001205748">
    <property type="component" value="Unassembled WGS sequence"/>
</dbReference>
<reference evidence="3" key="1">
    <citation type="submission" date="2022-07" db="EMBL/GenBank/DDBJ databases">
        <title>Enhanced cultured diversity of the mouse gut microbiota enables custom-made synthetic communities.</title>
        <authorList>
            <person name="Afrizal A."/>
        </authorList>
    </citation>
    <scope>NUCLEOTIDE SEQUENCE</scope>
    <source>
        <strain evidence="3">DSM 28593</strain>
    </source>
</reference>
<dbReference type="EMBL" id="JANKAS010000001">
    <property type="protein sequence ID" value="MCR1897387.1"/>
    <property type="molecule type" value="Genomic_DNA"/>
</dbReference>
<dbReference type="RefSeq" id="WP_257528793.1">
    <property type="nucleotide sequence ID" value="NZ_JANKAS010000001.1"/>
</dbReference>
<feature type="domain" description="Sensor histidine kinase NatK-like C-terminal" evidence="2">
    <location>
        <begin position="331"/>
        <end position="430"/>
    </location>
</feature>
<gene>
    <name evidence="3" type="ORF">NSA47_00090</name>
</gene>
<keyword evidence="1" id="KW-0472">Membrane</keyword>
<keyword evidence="4" id="KW-1185">Reference proteome</keyword>